<dbReference type="EMBL" id="JBHLWN010000045">
    <property type="protein sequence ID" value="MFC0213037.1"/>
    <property type="molecule type" value="Genomic_DNA"/>
</dbReference>
<feature type="transmembrane region" description="Helical" evidence="2">
    <location>
        <begin position="28"/>
        <end position="49"/>
    </location>
</feature>
<keyword evidence="4" id="KW-1185">Reference proteome</keyword>
<keyword evidence="2" id="KW-0812">Transmembrane</keyword>
<evidence type="ECO:0000313" key="3">
    <source>
        <dbReference type="EMBL" id="MFC0213037.1"/>
    </source>
</evidence>
<keyword evidence="2" id="KW-1133">Transmembrane helix</keyword>
<reference evidence="3 4" key="1">
    <citation type="submission" date="2024-09" db="EMBL/GenBank/DDBJ databases">
        <authorList>
            <person name="Sun Q."/>
            <person name="Mori K."/>
        </authorList>
    </citation>
    <scope>NUCLEOTIDE SEQUENCE [LARGE SCALE GENOMIC DNA]</scope>
    <source>
        <strain evidence="3 4">CCM 7759</strain>
    </source>
</reference>
<comment type="caution">
    <text evidence="3">The sequence shown here is derived from an EMBL/GenBank/DDBJ whole genome shotgun (WGS) entry which is preliminary data.</text>
</comment>
<evidence type="ECO:0000256" key="2">
    <source>
        <dbReference type="SAM" id="Phobius"/>
    </source>
</evidence>
<accession>A0ABV6DK87</accession>
<gene>
    <name evidence="3" type="ORF">ACFFK0_11315</name>
</gene>
<evidence type="ECO:0000256" key="1">
    <source>
        <dbReference type="SAM" id="Coils"/>
    </source>
</evidence>
<keyword evidence="1" id="KW-0175">Coiled coil</keyword>
<keyword evidence="2" id="KW-0472">Membrane</keyword>
<proteinExistence type="predicted"/>
<dbReference type="Proteomes" id="UP001589776">
    <property type="component" value="Unassembled WGS sequence"/>
</dbReference>
<protein>
    <submittedName>
        <fullName evidence="3">Uncharacterized protein</fullName>
    </submittedName>
</protein>
<sequence length="144" mass="15966">MDTLIERAEGIQAGRAAKSGTKSKRRTYITLLAGWVVLIGIGATGAKLYTDYVKAQIAQDIADQTERQLQAIQADYQLQVNQLRDSVTGDMAALQTKVDTLNELLTFVKDSASNKTDNSNQLYTQLNDVKKQLDELKTNLDMLK</sequence>
<feature type="coiled-coil region" evidence="1">
    <location>
        <begin position="55"/>
        <end position="82"/>
    </location>
</feature>
<name>A0ABV6DK87_9BACL</name>
<evidence type="ECO:0000313" key="4">
    <source>
        <dbReference type="Proteomes" id="UP001589776"/>
    </source>
</evidence>
<dbReference type="RefSeq" id="WP_377470291.1">
    <property type="nucleotide sequence ID" value="NZ_JBHLWN010000045.1"/>
</dbReference>
<organism evidence="3 4">
    <name type="scientific">Paenibacillus chartarius</name>
    <dbReference type="NCBI Taxonomy" id="747481"/>
    <lineage>
        <taxon>Bacteria</taxon>
        <taxon>Bacillati</taxon>
        <taxon>Bacillota</taxon>
        <taxon>Bacilli</taxon>
        <taxon>Bacillales</taxon>
        <taxon>Paenibacillaceae</taxon>
        <taxon>Paenibacillus</taxon>
    </lineage>
</organism>